<dbReference type="PANTHER" id="PTHR46513">
    <property type="entry name" value="VITELLOGENIN RECEPTOR-LIKE PROTEIN-RELATED-RELATED"/>
    <property type="match status" value="1"/>
</dbReference>
<keyword evidence="3" id="KW-0472">Membrane</keyword>
<keyword evidence="3" id="KW-0812">Transmembrane</keyword>
<dbReference type="AlphaFoldDB" id="A0ABD2VXC4"/>
<evidence type="ECO:0000256" key="2">
    <source>
        <dbReference type="ARBA" id="ARBA00022737"/>
    </source>
</evidence>
<evidence type="ECO:0000256" key="1">
    <source>
        <dbReference type="ARBA" id="ARBA00022536"/>
    </source>
</evidence>
<keyword evidence="1" id="KW-0245">EGF-like domain</keyword>
<evidence type="ECO:0000313" key="4">
    <source>
        <dbReference type="EMBL" id="KAL3385126.1"/>
    </source>
</evidence>
<keyword evidence="5" id="KW-1185">Reference proteome</keyword>
<feature type="transmembrane region" description="Helical" evidence="3">
    <location>
        <begin position="20"/>
        <end position="42"/>
    </location>
</feature>
<gene>
    <name evidence="4" type="ORF">TKK_019132</name>
</gene>
<dbReference type="Gene3D" id="2.120.10.30">
    <property type="entry name" value="TolB, C-terminal domain"/>
    <property type="match status" value="2"/>
</dbReference>
<keyword evidence="3" id="KW-1133">Transmembrane helix</keyword>
<dbReference type="InterPro" id="IPR011042">
    <property type="entry name" value="6-blade_b-propeller_TolB-like"/>
</dbReference>
<dbReference type="InterPro" id="IPR050778">
    <property type="entry name" value="Cueball_EGF_LRP_Nidogen"/>
</dbReference>
<dbReference type="SUPFAM" id="SSF63825">
    <property type="entry name" value="YWTD domain"/>
    <property type="match status" value="2"/>
</dbReference>
<dbReference type="Proteomes" id="UP001627154">
    <property type="component" value="Unassembled WGS sequence"/>
</dbReference>
<proteinExistence type="predicted"/>
<evidence type="ECO:0000313" key="5">
    <source>
        <dbReference type="Proteomes" id="UP001627154"/>
    </source>
</evidence>
<reference evidence="4 5" key="1">
    <citation type="journal article" date="2024" name="bioRxiv">
        <title>A reference genome for Trichogramma kaykai: A tiny desert-dwelling parasitoid wasp with competing sex-ratio distorters.</title>
        <authorList>
            <person name="Culotta J."/>
            <person name="Lindsey A.R."/>
        </authorList>
    </citation>
    <scope>NUCLEOTIDE SEQUENCE [LARGE SCALE GENOMIC DNA]</scope>
    <source>
        <strain evidence="4 5">KSX58</strain>
    </source>
</reference>
<organism evidence="4 5">
    <name type="scientific">Trichogramma kaykai</name>
    <dbReference type="NCBI Taxonomy" id="54128"/>
    <lineage>
        <taxon>Eukaryota</taxon>
        <taxon>Metazoa</taxon>
        <taxon>Ecdysozoa</taxon>
        <taxon>Arthropoda</taxon>
        <taxon>Hexapoda</taxon>
        <taxon>Insecta</taxon>
        <taxon>Pterygota</taxon>
        <taxon>Neoptera</taxon>
        <taxon>Endopterygota</taxon>
        <taxon>Hymenoptera</taxon>
        <taxon>Apocrita</taxon>
        <taxon>Proctotrupomorpha</taxon>
        <taxon>Chalcidoidea</taxon>
        <taxon>Trichogrammatidae</taxon>
        <taxon>Trichogramma</taxon>
    </lineage>
</organism>
<keyword evidence="2" id="KW-0677">Repeat</keyword>
<dbReference type="EMBL" id="JBJJXI010000159">
    <property type="protein sequence ID" value="KAL3385126.1"/>
    <property type="molecule type" value="Genomic_DNA"/>
</dbReference>
<dbReference type="SUPFAM" id="SSF57196">
    <property type="entry name" value="EGF/Laminin"/>
    <property type="match status" value="1"/>
</dbReference>
<sequence length="695" mass="79325">MYNFDFKNLRTVYQDKTRDAFWKVLFAGLFFTALTIGGGIGLQLLSQKNSRKVVVNETLPEVIVPYTNALIIQLNHTSLWAIDILDENSTYTFVNSSKEAAHVFEFYRDKTIYFGGRDPENSITSLSKKFIEPTHPGKWNVTNFAIDDLNGKLYVLDNYVNELIIFDVESKNSTVLWSDLDSAKSIVLDPSVGLLFILKENSILRATMDGRYPKIIYSNDQEISALSIERKSKRLYFFVNGDIESIDFNGHYNRIVTKFENETNPIVSLTAYDNKLFWARDNESVYWTCIMHIGACDKFKSTSANTSIIALKAYDFSKLELPNGCLLHECEHMCIVATNGAQSCMCNTGWRLKDDEKSCERVDEYLIYLHNDVVSGKILSSNQRSFAEAMLPFKFNIDKTLNLSINFDLDTRRNSMIISDSSKIYEIKLNRTHEEPLVLDAADRPSRHIAVDWISNIYYYISTNDESLKNFIKVRRVDATYDSTGHKVLMEFDISIMPMEIVAHPNRGYVFFIESNNKNFSTQIGRIHSDGSELMHFSGDATVATKTLAIDYELDRLYWISNDEKKIYHSTLDFADIQSINITHIIDPLSIEIHKNFVYVANASSILLMDKRTGDSMEQLAPTRAQSEKIATIHDFKIFSPRTIEKDHPCAVDNGGCQVYCFALPSNEGLTKKCSCNDKEIIQDEKCYGPSVPTE</sequence>
<evidence type="ECO:0008006" key="6">
    <source>
        <dbReference type="Google" id="ProtNLM"/>
    </source>
</evidence>
<protein>
    <recommendedName>
        <fullName evidence="6">EGF-like domain-containing protein</fullName>
    </recommendedName>
</protein>
<evidence type="ECO:0000256" key="3">
    <source>
        <dbReference type="SAM" id="Phobius"/>
    </source>
</evidence>
<name>A0ABD2VXC4_9HYME</name>
<accession>A0ABD2VXC4</accession>
<comment type="caution">
    <text evidence="4">The sequence shown here is derived from an EMBL/GenBank/DDBJ whole genome shotgun (WGS) entry which is preliminary data.</text>
</comment>